<reference evidence="2 3" key="1">
    <citation type="submission" date="2019-06" db="EMBL/GenBank/DDBJ databases">
        <title>Sequencing the genomes of 1000 actinobacteria strains.</title>
        <authorList>
            <person name="Klenk H.-P."/>
        </authorList>
    </citation>
    <scope>NUCLEOTIDE SEQUENCE [LARGE SCALE GENOMIC DNA]</scope>
    <source>
        <strain evidence="2 3">DSM 20427</strain>
    </source>
</reference>
<comment type="caution">
    <text evidence="2">The sequence shown here is derived from an EMBL/GenBank/DDBJ whole genome shotgun (WGS) entry which is preliminary data.</text>
</comment>
<dbReference type="AlphaFoldDB" id="A0A4Y3UJ22"/>
<dbReference type="Proteomes" id="UP000319804">
    <property type="component" value="Unassembled WGS sequence"/>
</dbReference>
<dbReference type="GO" id="GO:0004658">
    <property type="term" value="F:propionyl-CoA carboxylase activity"/>
    <property type="evidence" value="ECO:0007669"/>
    <property type="project" value="InterPro"/>
</dbReference>
<feature type="region of interest" description="Disordered" evidence="1">
    <location>
        <begin position="1"/>
        <end position="31"/>
    </location>
</feature>
<evidence type="ECO:0000313" key="3">
    <source>
        <dbReference type="Proteomes" id="UP000319804"/>
    </source>
</evidence>
<evidence type="ECO:0000313" key="2">
    <source>
        <dbReference type="EMBL" id="TQM99000.1"/>
    </source>
</evidence>
<keyword evidence="3" id="KW-1185">Reference proteome</keyword>
<dbReference type="RefSeq" id="WP_141380199.1">
    <property type="nucleotide sequence ID" value="NZ_BJNA01000017.1"/>
</dbReference>
<gene>
    <name evidence="2" type="ORF">FHX68_1722</name>
</gene>
<dbReference type="InterPro" id="IPR032716">
    <property type="entry name" value="ACC_epsilon"/>
</dbReference>
<dbReference type="EMBL" id="VFPS01000002">
    <property type="protein sequence ID" value="TQM99000.1"/>
    <property type="molecule type" value="Genomic_DNA"/>
</dbReference>
<name>A0A4Y3UJ22_9MICO</name>
<dbReference type="Pfam" id="PF13822">
    <property type="entry name" value="ACC_epsilon"/>
    <property type="match status" value="1"/>
</dbReference>
<sequence>MSDAQAPETRPGDAAEAQDATPPPAPDALRVEVRRGDPTPDELAAVVAVVTEAYTREAEAALAENEPRPSAWLVSARSLRPPLRREIGWGRFGG</sequence>
<evidence type="ECO:0000256" key="1">
    <source>
        <dbReference type="SAM" id="MobiDB-lite"/>
    </source>
</evidence>
<dbReference type="OrthoDB" id="5120802at2"/>
<proteinExistence type="predicted"/>
<accession>A0A4Y3UJ22</accession>
<dbReference type="GO" id="GO:0003989">
    <property type="term" value="F:acetyl-CoA carboxylase activity"/>
    <property type="evidence" value="ECO:0007669"/>
    <property type="project" value="InterPro"/>
</dbReference>
<organism evidence="2 3">
    <name type="scientific">Microbacterium lacticum</name>
    <dbReference type="NCBI Taxonomy" id="33885"/>
    <lineage>
        <taxon>Bacteria</taxon>
        <taxon>Bacillati</taxon>
        <taxon>Actinomycetota</taxon>
        <taxon>Actinomycetes</taxon>
        <taxon>Micrococcales</taxon>
        <taxon>Microbacteriaceae</taxon>
        <taxon>Microbacterium</taxon>
    </lineage>
</organism>
<protein>
    <submittedName>
        <fullName evidence="2">Acyl-CoA carboxylase epsilon subunit-like protein</fullName>
    </submittedName>
</protein>